<dbReference type="AlphaFoldDB" id="A0A3N4I9N4"/>
<reference evidence="3 4" key="1">
    <citation type="journal article" date="2018" name="Nat. Ecol. Evol.">
        <title>Pezizomycetes genomes reveal the molecular basis of ectomycorrhizal truffle lifestyle.</title>
        <authorList>
            <person name="Murat C."/>
            <person name="Payen T."/>
            <person name="Noel B."/>
            <person name="Kuo A."/>
            <person name="Morin E."/>
            <person name="Chen J."/>
            <person name="Kohler A."/>
            <person name="Krizsan K."/>
            <person name="Balestrini R."/>
            <person name="Da Silva C."/>
            <person name="Montanini B."/>
            <person name="Hainaut M."/>
            <person name="Levati E."/>
            <person name="Barry K.W."/>
            <person name="Belfiori B."/>
            <person name="Cichocki N."/>
            <person name="Clum A."/>
            <person name="Dockter R.B."/>
            <person name="Fauchery L."/>
            <person name="Guy J."/>
            <person name="Iotti M."/>
            <person name="Le Tacon F."/>
            <person name="Lindquist E.A."/>
            <person name="Lipzen A."/>
            <person name="Malagnac F."/>
            <person name="Mello A."/>
            <person name="Molinier V."/>
            <person name="Miyauchi S."/>
            <person name="Poulain J."/>
            <person name="Riccioni C."/>
            <person name="Rubini A."/>
            <person name="Sitrit Y."/>
            <person name="Splivallo R."/>
            <person name="Traeger S."/>
            <person name="Wang M."/>
            <person name="Zifcakova L."/>
            <person name="Wipf D."/>
            <person name="Zambonelli A."/>
            <person name="Paolocci F."/>
            <person name="Nowrousian M."/>
            <person name="Ottonello S."/>
            <person name="Baldrian P."/>
            <person name="Spatafora J.W."/>
            <person name="Henrissat B."/>
            <person name="Nagy L.G."/>
            <person name="Aury J.M."/>
            <person name="Wincker P."/>
            <person name="Grigoriev I.V."/>
            <person name="Bonfante P."/>
            <person name="Martin F.M."/>
        </authorList>
    </citation>
    <scope>NUCLEOTIDE SEQUENCE [LARGE SCALE GENOMIC DNA]</scope>
    <source>
        <strain evidence="3 4">RN42</strain>
    </source>
</reference>
<protein>
    <submittedName>
        <fullName evidence="3">Uncharacterized protein</fullName>
    </submittedName>
</protein>
<feature type="compositionally biased region" description="Low complexity" evidence="1">
    <location>
        <begin position="136"/>
        <end position="156"/>
    </location>
</feature>
<accession>A0A3N4I9N4</accession>
<evidence type="ECO:0000313" key="3">
    <source>
        <dbReference type="EMBL" id="RPA82177.1"/>
    </source>
</evidence>
<dbReference type="EMBL" id="ML119673">
    <property type="protein sequence ID" value="RPA82177.1"/>
    <property type="molecule type" value="Genomic_DNA"/>
</dbReference>
<feature type="transmembrane region" description="Helical" evidence="2">
    <location>
        <begin position="84"/>
        <end position="104"/>
    </location>
</feature>
<gene>
    <name evidence="3" type="ORF">BJ508DRAFT_92820</name>
</gene>
<evidence type="ECO:0000256" key="1">
    <source>
        <dbReference type="SAM" id="MobiDB-lite"/>
    </source>
</evidence>
<keyword evidence="4" id="KW-1185">Reference proteome</keyword>
<name>A0A3N4I9N4_ASCIM</name>
<organism evidence="3 4">
    <name type="scientific">Ascobolus immersus RN42</name>
    <dbReference type="NCBI Taxonomy" id="1160509"/>
    <lineage>
        <taxon>Eukaryota</taxon>
        <taxon>Fungi</taxon>
        <taxon>Dikarya</taxon>
        <taxon>Ascomycota</taxon>
        <taxon>Pezizomycotina</taxon>
        <taxon>Pezizomycetes</taxon>
        <taxon>Pezizales</taxon>
        <taxon>Ascobolaceae</taxon>
        <taxon>Ascobolus</taxon>
    </lineage>
</organism>
<keyword evidence="2" id="KW-0812">Transmembrane</keyword>
<keyword evidence="2" id="KW-0472">Membrane</keyword>
<dbReference type="Proteomes" id="UP000275078">
    <property type="component" value="Unassembled WGS sequence"/>
</dbReference>
<evidence type="ECO:0000256" key="2">
    <source>
        <dbReference type="SAM" id="Phobius"/>
    </source>
</evidence>
<proteinExistence type="predicted"/>
<evidence type="ECO:0000313" key="4">
    <source>
        <dbReference type="Proteomes" id="UP000275078"/>
    </source>
</evidence>
<feature type="region of interest" description="Disordered" evidence="1">
    <location>
        <begin position="1"/>
        <end position="25"/>
    </location>
</feature>
<keyword evidence="2" id="KW-1133">Transmembrane helix</keyword>
<feature type="region of interest" description="Disordered" evidence="1">
    <location>
        <begin position="136"/>
        <end position="164"/>
    </location>
</feature>
<sequence>MRYDHPTRLRGRKPLNSSSSSWQGSSFPHRLHLASFFDSCTSPTSWPCTAIYTFFISIWYHKSIRSLVLCQDSTLFISNTSIRLLAHVLQLLLLLPGFYCWTFIDYCYFERTITARRKTSCSFPTSIVSPTILCPSRRQQQTRSSSSYSSSLFHPPSSSPEHHS</sequence>